<evidence type="ECO:0000256" key="12">
    <source>
        <dbReference type="SAM" id="Phobius"/>
    </source>
</evidence>
<evidence type="ECO:0000256" key="11">
    <source>
        <dbReference type="RuleBase" id="RU003750"/>
    </source>
</evidence>
<feature type="transmembrane region" description="Helical" evidence="12">
    <location>
        <begin position="157"/>
        <end position="181"/>
    </location>
</feature>
<evidence type="ECO:0000256" key="6">
    <source>
        <dbReference type="ARBA" id="ARBA00022989"/>
    </source>
</evidence>
<keyword evidence="3" id="KW-0444">Lipid biosynthesis</keyword>
<comment type="similarity">
    <text evidence="2 11">Belongs to the CDP-alcohol phosphatidyltransferase class-I family.</text>
</comment>
<dbReference type="InterPro" id="IPR050324">
    <property type="entry name" value="CDP-alcohol_PTase-I"/>
</dbReference>
<evidence type="ECO:0000256" key="9">
    <source>
        <dbReference type="ARBA" id="ARBA00023209"/>
    </source>
</evidence>
<sequence>MVSISELQPLLKRLQKKLTVPTVWLGKTIGISPCAVTFCGVLFAIAASVLFSQGIFNHAFWLLLVSGFCDMTDGDLARKIGDSSKFGAFLDSLADRVSDIVIMLGLAYYYLTSQHHLIAILALMGLIVGMLISYARARALEFNIHCEVGFMTRAPRFVLLLVGAALGIKIMPFAILAIVAIGTQTVGQRIQFVKQKLE</sequence>
<evidence type="ECO:0000256" key="7">
    <source>
        <dbReference type="ARBA" id="ARBA00023098"/>
    </source>
</evidence>
<evidence type="ECO:0000256" key="8">
    <source>
        <dbReference type="ARBA" id="ARBA00023136"/>
    </source>
</evidence>
<evidence type="ECO:0000256" key="4">
    <source>
        <dbReference type="ARBA" id="ARBA00022679"/>
    </source>
</evidence>
<dbReference type="Gene3D" id="1.20.120.1760">
    <property type="match status" value="1"/>
</dbReference>
<feature type="transmembrane region" description="Helical" evidence="12">
    <location>
        <begin position="117"/>
        <end position="137"/>
    </location>
</feature>
<dbReference type="Pfam" id="PF01066">
    <property type="entry name" value="CDP-OH_P_transf"/>
    <property type="match status" value="1"/>
</dbReference>
<keyword evidence="10" id="KW-1208">Phospholipid metabolism</keyword>
<keyword evidence="9" id="KW-0594">Phospholipid biosynthesis</keyword>
<evidence type="ECO:0000256" key="1">
    <source>
        <dbReference type="ARBA" id="ARBA00004141"/>
    </source>
</evidence>
<dbReference type="InterPro" id="IPR048254">
    <property type="entry name" value="CDP_ALCOHOL_P_TRANSF_CS"/>
</dbReference>
<gene>
    <name evidence="13" type="ORF">COY66_06680</name>
</gene>
<proteinExistence type="inferred from homology"/>
<evidence type="ECO:0000256" key="10">
    <source>
        <dbReference type="ARBA" id="ARBA00023264"/>
    </source>
</evidence>
<dbReference type="PANTHER" id="PTHR14269">
    <property type="entry name" value="CDP-DIACYLGLYCEROL--GLYCEROL-3-PHOSPHATE 3-PHOSPHATIDYLTRANSFERASE-RELATED"/>
    <property type="match status" value="1"/>
</dbReference>
<accession>A0A2M7RFD8</accession>
<evidence type="ECO:0000256" key="3">
    <source>
        <dbReference type="ARBA" id="ARBA00022516"/>
    </source>
</evidence>
<dbReference type="InterPro" id="IPR043130">
    <property type="entry name" value="CDP-OH_PTrfase_TM_dom"/>
</dbReference>
<keyword evidence="7" id="KW-0443">Lipid metabolism</keyword>
<keyword evidence="5 12" id="KW-0812">Transmembrane</keyword>
<dbReference type="PANTHER" id="PTHR14269:SF11">
    <property type="entry name" value="CDP-DIACYLGLYCEROL--GLYCEROL-3-PHOSPHATE 3-PHOSPHATIDYLTRANSFERASE"/>
    <property type="match status" value="1"/>
</dbReference>
<keyword evidence="4 11" id="KW-0808">Transferase</keyword>
<name>A0A2M7RFD8_9BACT</name>
<dbReference type="Proteomes" id="UP000230779">
    <property type="component" value="Unassembled WGS sequence"/>
</dbReference>
<dbReference type="GO" id="GO:0046474">
    <property type="term" value="P:glycerophospholipid biosynthetic process"/>
    <property type="evidence" value="ECO:0007669"/>
    <property type="project" value="TreeGrafter"/>
</dbReference>
<evidence type="ECO:0008006" key="15">
    <source>
        <dbReference type="Google" id="ProtNLM"/>
    </source>
</evidence>
<reference evidence="13 14" key="1">
    <citation type="submission" date="2017-09" db="EMBL/GenBank/DDBJ databases">
        <title>Depth-based differentiation of microbial function through sediment-hosted aquifers and enrichment of novel symbionts in the deep terrestrial subsurface.</title>
        <authorList>
            <person name="Probst A.J."/>
            <person name="Ladd B."/>
            <person name="Jarett J.K."/>
            <person name="Geller-Mcgrath D.E."/>
            <person name="Sieber C.M."/>
            <person name="Emerson J.B."/>
            <person name="Anantharaman K."/>
            <person name="Thomas B.C."/>
            <person name="Malmstrom R."/>
            <person name="Stieglmeier M."/>
            <person name="Klingl A."/>
            <person name="Woyke T."/>
            <person name="Ryan C.M."/>
            <person name="Banfield J.F."/>
        </authorList>
    </citation>
    <scope>NUCLEOTIDE SEQUENCE [LARGE SCALE GENOMIC DNA]</scope>
    <source>
        <strain evidence="13">CG_4_10_14_0_8_um_filter_42_10</strain>
    </source>
</reference>
<dbReference type="AlphaFoldDB" id="A0A2M7RFD8"/>
<comment type="subcellular location">
    <subcellularLocation>
        <location evidence="1">Membrane</location>
        <topology evidence="1">Multi-pass membrane protein</topology>
    </subcellularLocation>
</comment>
<dbReference type="GO" id="GO:0016020">
    <property type="term" value="C:membrane"/>
    <property type="evidence" value="ECO:0007669"/>
    <property type="project" value="UniProtKB-SubCell"/>
</dbReference>
<dbReference type="GO" id="GO:0016780">
    <property type="term" value="F:phosphotransferase activity, for other substituted phosphate groups"/>
    <property type="evidence" value="ECO:0007669"/>
    <property type="project" value="InterPro"/>
</dbReference>
<protein>
    <recommendedName>
        <fullName evidence="15">CDP-alcohol phosphatidyltransferase family protein</fullName>
    </recommendedName>
</protein>
<comment type="caution">
    <text evidence="13">The sequence shown here is derived from an EMBL/GenBank/DDBJ whole genome shotgun (WGS) entry which is preliminary data.</text>
</comment>
<keyword evidence="6 12" id="KW-1133">Transmembrane helix</keyword>
<evidence type="ECO:0000256" key="5">
    <source>
        <dbReference type="ARBA" id="ARBA00022692"/>
    </source>
</evidence>
<dbReference type="EMBL" id="PFMD01000080">
    <property type="protein sequence ID" value="PIY95459.1"/>
    <property type="molecule type" value="Genomic_DNA"/>
</dbReference>
<feature type="transmembrane region" description="Helical" evidence="12">
    <location>
        <begin position="21"/>
        <end position="49"/>
    </location>
</feature>
<evidence type="ECO:0000313" key="13">
    <source>
        <dbReference type="EMBL" id="PIY95459.1"/>
    </source>
</evidence>
<keyword evidence="8 12" id="KW-0472">Membrane</keyword>
<dbReference type="PROSITE" id="PS00379">
    <property type="entry name" value="CDP_ALCOHOL_P_TRANSF"/>
    <property type="match status" value="1"/>
</dbReference>
<evidence type="ECO:0000256" key="2">
    <source>
        <dbReference type="ARBA" id="ARBA00010441"/>
    </source>
</evidence>
<evidence type="ECO:0000313" key="14">
    <source>
        <dbReference type="Proteomes" id="UP000230779"/>
    </source>
</evidence>
<dbReference type="InterPro" id="IPR000462">
    <property type="entry name" value="CDP-OH_P_trans"/>
</dbReference>
<organism evidence="13 14">
    <name type="scientific">Candidatus Kerfeldbacteria bacterium CG_4_10_14_0_8_um_filter_42_10</name>
    <dbReference type="NCBI Taxonomy" id="2014248"/>
    <lineage>
        <taxon>Bacteria</taxon>
        <taxon>Candidatus Kerfeldiibacteriota</taxon>
    </lineage>
</organism>